<reference evidence="1 2" key="1">
    <citation type="submission" date="2014-06" db="EMBL/GenBank/DDBJ databases">
        <authorList>
            <consortium name="DOE Joint Genome Institute"/>
            <person name="Kuo A."/>
            <person name="Kohler A."/>
            <person name="Nagy L.G."/>
            <person name="Floudas D."/>
            <person name="Copeland A."/>
            <person name="Barry K.W."/>
            <person name="Cichocki N."/>
            <person name="Veneault-Fourrey C."/>
            <person name="LaButti K."/>
            <person name="Lindquist E.A."/>
            <person name="Lipzen A."/>
            <person name="Lundell T."/>
            <person name="Morin E."/>
            <person name="Murat C."/>
            <person name="Sun H."/>
            <person name="Tunlid A."/>
            <person name="Henrissat B."/>
            <person name="Grigoriev I.V."/>
            <person name="Hibbett D.S."/>
            <person name="Martin F."/>
            <person name="Nordberg H.P."/>
            <person name="Cantor M.N."/>
            <person name="Hua S.X."/>
        </authorList>
    </citation>
    <scope>NUCLEOTIDE SEQUENCE [LARGE SCALE GENOMIC DNA]</scope>
    <source>
        <strain evidence="1 2">ATCC 200175</strain>
    </source>
</reference>
<protein>
    <submittedName>
        <fullName evidence="1">Uncharacterized protein</fullName>
    </submittedName>
</protein>
<name>A0A0C9SQ78_PAXIN</name>
<accession>A0A0C9SQ78</accession>
<dbReference type="OrthoDB" id="2891670at2759"/>
<organism evidence="1 2">
    <name type="scientific">Paxillus involutus ATCC 200175</name>
    <dbReference type="NCBI Taxonomy" id="664439"/>
    <lineage>
        <taxon>Eukaryota</taxon>
        <taxon>Fungi</taxon>
        <taxon>Dikarya</taxon>
        <taxon>Basidiomycota</taxon>
        <taxon>Agaricomycotina</taxon>
        <taxon>Agaricomycetes</taxon>
        <taxon>Agaricomycetidae</taxon>
        <taxon>Boletales</taxon>
        <taxon>Paxilineae</taxon>
        <taxon>Paxillaceae</taxon>
        <taxon>Paxillus</taxon>
    </lineage>
</organism>
<evidence type="ECO:0000313" key="1">
    <source>
        <dbReference type="EMBL" id="KIJ09464.1"/>
    </source>
</evidence>
<dbReference type="EMBL" id="KN819460">
    <property type="protein sequence ID" value="KIJ09464.1"/>
    <property type="molecule type" value="Genomic_DNA"/>
</dbReference>
<sequence length="424" mass="45906">MARKHHIHDRNVLHKRNLVQLVKQQPEKWPHKYVKPAHSTVNALKSSLLNPGCRFAKTVLYDIAADEGNGTVTGGEGDVVNMTDDAELQLEHRDDRDGGELSPDGQEHPIDELGDDCQFVQIFIATAVRPLPTLKPRVVSTSPKLARRSARSSGAIEGTGPFRLAYPDPLNEAYSRCFLSVQPGQQVLGSTPDLSVLAITDDGAGNHFISLTVQQPQVTQSAVPSTAVQPSAGGSCAGTSSVVTADRAEALSRQTQWLKAKALNCPGYNAFRTAQHQSVTNAEIVASWRFAADFVSAYNKTSSDRMWLKAKALNCPGYNAFRTAQHQSVTNAEIVASWRFAADFVSAYNKTSSDRMGIHGVFNKKVIQEALGVGATWLSEAETGAALVNKYGLGGTQPNQAVIRMLESGERIGRKALLGFLKEI</sequence>
<dbReference type="AlphaFoldDB" id="A0A0C9SQ78"/>
<evidence type="ECO:0000313" key="2">
    <source>
        <dbReference type="Proteomes" id="UP000053647"/>
    </source>
</evidence>
<proteinExistence type="predicted"/>
<dbReference type="HOGENOM" id="CLU_647411_0_0_1"/>
<keyword evidence="2" id="KW-1185">Reference proteome</keyword>
<dbReference type="Proteomes" id="UP000053647">
    <property type="component" value="Unassembled WGS sequence"/>
</dbReference>
<gene>
    <name evidence="1" type="ORF">PAXINDRAFT_102241</name>
</gene>
<reference evidence="2" key="2">
    <citation type="submission" date="2015-01" db="EMBL/GenBank/DDBJ databases">
        <title>Evolutionary Origins and Diversification of the Mycorrhizal Mutualists.</title>
        <authorList>
            <consortium name="DOE Joint Genome Institute"/>
            <consortium name="Mycorrhizal Genomics Consortium"/>
            <person name="Kohler A."/>
            <person name="Kuo A."/>
            <person name="Nagy L.G."/>
            <person name="Floudas D."/>
            <person name="Copeland A."/>
            <person name="Barry K.W."/>
            <person name="Cichocki N."/>
            <person name="Veneault-Fourrey C."/>
            <person name="LaButti K."/>
            <person name="Lindquist E.A."/>
            <person name="Lipzen A."/>
            <person name="Lundell T."/>
            <person name="Morin E."/>
            <person name="Murat C."/>
            <person name="Riley R."/>
            <person name="Ohm R."/>
            <person name="Sun H."/>
            <person name="Tunlid A."/>
            <person name="Henrissat B."/>
            <person name="Grigoriev I.V."/>
            <person name="Hibbett D.S."/>
            <person name="Martin F."/>
        </authorList>
    </citation>
    <scope>NUCLEOTIDE SEQUENCE [LARGE SCALE GENOMIC DNA]</scope>
    <source>
        <strain evidence="2">ATCC 200175</strain>
    </source>
</reference>